<dbReference type="PANTHER" id="PTHR43493:SF5">
    <property type="entry name" value="DNA GYRASE SUBUNIT A, CHLOROPLASTIC_MITOCHONDRIAL"/>
    <property type="match status" value="1"/>
</dbReference>
<gene>
    <name evidence="11" type="ORF">COU05_01115</name>
</gene>
<comment type="caution">
    <text evidence="8">Lacks conserved residue(s) required for the propagation of feature annotation.</text>
</comment>
<dbReference type="GO" id="GO:0006265">
    <property type="term" value="P:DNA topological change"/>
    <property type="evidence" value="ECO:0007669"/>
    <property type="project" value="InterPro"/>
</dbReference>
<dbReference type="AlphaFoldDB" id="A0A2H0UUZ8"/>
<evidence type="ECO:0000256" key="6">
    <source>
        <dbReference type="ARBA" id="ARBA00023235"/>
    </source>
</evidence>
<name>A0A2H0UUZ8_9BACT</name>
<dbReference type="FunFam" id="2.120.10.90:FF:000005">
    <property type="entry name" value="DNA topoisomerase 4 subunit A"/>
    <property type="match status" value="1"/>
</dbReference>
<dbReference type="InterPro" id="IPR002205">
    <property type="entry name" value="Topo_IIA_dom_A"/>
</dbReference>
<dbReference type="FunFam" id="3.30.1360.40:FF:000002">
    <property type="entry name" value="DNA gyrase subunit A"/>
    <property type="match status" value="1"/>
</dbReference>
<dbReference type="Pfam" id="PF00521">
    <property type="entry name" value="DNA_topoisoIV"/>
    <property type="match status" value="1"/>
</dbReference>
<comment type="similarity">
    <text evidence="2">Belongs to the type II topoisomerase GyrA/ParC subunit family.</text>
</comment>
<evidence type="ECO:0000313" key="11">
    <source>
        <dbReference type="EMBL" id="PIR90643.1"/>
    </source>
</evidence>
<dbReference type="InterPro" id="IPR013757">
    <property type="entry name" value="Topo_IIA_A_a_sf"/>
</dbReference>
<dbReference type="InterPro" id="IPR006691">
    <property type="entry name" value="GyrA/parC_rep"/>
</dbReference>
<comment type="caution">
    <text evidence="11">The sequence shown here is derived from an EMBL/GenBank/DDBJ whole genome shotgun (WGS) entry which is preliminary data.</text>
</comment>
<evidence type="ECO:0000256" key="7">
    <source>
        <dbReference type="ARBA" id="ARBA00063644"/>
    </source>
</evidence>
<proteinExistence type="inferred from homology"/>
<dbReference type="SMART" id="SM00434">
    <property type="entry name" value="TOP4c"/>
    <property type="match status" value="1"/>
</dbReference>
<keyword evidence="6" id="KW-0413">Isomerase</keyword>
<dbReference type="InterPro" id="IPR013760">
    <property type="entry name" value="Topo_IIA-like_dom_sf"/>
</dbReference>
<keyword evidence="9" id="KW-0175">Coiled coil</keyword>
<comment type="subunit">
    <text evidence="7">Heterotetramer composed of ParC and ParE.</text>
</comment>
<dbReference type="Gene3D" id="2.120.10.90">
    <property type="entry name" value="DNA gyrase/topoisomerase IV, subunit A, C-terminal"/>
    <property type="match status" value="1"/>
</dbReference>
<dbReference type="EC" id="5.6.2.2" evidence="3"/>
<dbReference type="FunFam" id="1.10.268.10:FF:000001">
    <property type="entry name" value="DNA gyrase subunit A"/>
    <property type="match status" value="1"/>
</dbReference>
<dbReference type="SUPFAM" id="SSF101904">
    <property type="entry name" value="GyrA/ParC C-terminal domain-like"/>
    <property type="match status" value="1"/>
</dbReference>
<dbReference type="EMBL" id="PFAX01000011">
    <property type="protein sequence ID" value="PIR90643.1"/>
    <property type="molecule type" value="Genomic_DNA"/>
</dbReference>
<feature type="coiled-coil region" evidence="9">
    <location>
        <begin position="311"/>
        <end position="359"/>
    </location>
</feature>
<dbReference type="Pfam" id="PF03989">
    <property type="entry name" value="DNA_gyraseA_C"/>
    <property type="match status" value="6"/>
</dbReference>
<dbReference type="Gene3D" id="3.30.1360.40">
    <property type="match status" value="1"/>
</dbReference>
<dbReference type="PANTHER" id="PTHR43493">
    <property type="entry name" value="DNA GYRASE/TOPOISOMERASE SUBUNIT A"/>
    <property type="match status" value="1"/>
</dbReference>
<dbReference type="InterPro" id="IPR050220">
    <property type="entry name" value="Type_II_DNA_Topoisomerases"/>
</dbReference>
<keyword evidence="5 8" id="KW-0238">DNA-binding</keyword>
<dbReference type="GO" id="GO:0003677">
    <property type="term" value="F:DNA binding"/>
    <property type="evidence" value="ECO:0007669"/>
    <property type="project" value="UniProtKB-UniRule"/>
</dbReference>
<keyword evidence="4" id="KW-0799">Topoisomerase</keyword>
<dbReference type="PROSITE" id="PS52040">
    <property type="entry name" value="TOPO_IIA"/>
    <property type="match status" value="1"/>
</dbReference>
<dbReference type="GO" id="GO:0005524">
    <property type="term" value="F:ATP binding"/>
    <property type="evidence" value="ECO:0007669"/>
    <property type="project" value="InterPro"/>
</dbReference>
<sequence>MSSVGEEILKDIEKDTVDFTANYDATKKEPTVLPSPAPQLLLNGSLGIAVGMATNIPPHNLTEVMQATKYLIDNPDSTTEDLLQFVKGPDFPTGGIIYGKKDIAQAYSQGKGPIVVRGKTEVDENKKGYPQITITEIPYQVQKSSLVQQFAKLVEDKRIDGVKDIRDESDREGMHIVIELKKEAFPKKILNALFKYSDLQKTFHLNMLALVDGIQPKVLSLVDVLTYYLKHKQEVVIRRIKFDLEKAKQRVHILDGLMIALKNIDEVIKVIKKSESREAAKQNLIERFKLSDVQAVAILEMRLQNLAKLEQAKIEEELLALKKIIAELESILKSEKKIKDVMKKELIETEEKHKDERRTKVVAGRIGEIGEEDLIPNENAIILLTQGGYVKRMKPSFYKIQKRGGAGVSGADVASEDAVEHFLLANNLDKLLFFADTGKVFQCLAWEIPELKRASKGRGILNFLETSQNEKVLSLISYTKQDEEEGKKYLVIVTKQGIIKRTDLVSFKNVRKNGLLAINLQQGDTLRGVLIAQENDEIFLATKLGQSIRFTMKDVRAMGRSASGVRGIRLETGDEVVGMSAIQNQRKEQQYLLVVMENGYGKRTKVEEYRLQKRGGTGIKAAKVNEKTGKIVFAKVVGQEEKEIIVISSKGQVIRSDFKSISIIGRASSGVRIMRLKPGDKVASGICLQEIKELAEDEK</sequence>
<evidence type="ECO:0000313" key="12">
    <source>
        <dbReference type="Proteomes" id="UP000230132"/>
    </source>
</evidence>
<evidence type="ECO:0000256" key="8">
    <source>
        <dbReference type="PROSITE-ProRule" id="PRU01384"/>
    </source>
</evidence>
<accession>A0A2H0UUZ8</accession>
<dbReference type="Gene3D" id="3.90.199.10">
    <property type="entry name" value="Topoisomerase II, domain 5"/>
    <property type="match status" value="1"/>
</dbReference>
<organism evidence="11 12">
    <name type="scientific">bacterium (Candidatus Gribaldobacteria) CG10_big_fil_rev_8_21_14_0_10_37_21</name>
    <dbReference type="NCBI Taxonomy" id="2014275"/>
    <lineage>
        <taxon>Bacteria</taxon>
        <taxon>Candidatus Gribaldobacteria</taxon>
    </lineage>
</organism>
<dbReference type="GO" id="GO:0003918">
    <property type="term" value="F:DNA topoisomerase type II (double strand cut, ATP-hydrolyzing) activity"/>
    <property type="evidence" value="ECO:0007669"/>
    <property type="project" value="UniProtKB-EC"/>
</dbReference>
<feature type="domain" description="Topo IIA-type catalytic" evidence="10">
    <location>
        <begin position="1"/>
        <end position="374"/>
    </location>
</feature>
<dbReference type="InterPro" id="IPR035516">
    <property type="entry name" value="Gyrase/topoIV_suA_C"/>
</dbReference>
<comment type="catalytic activity">
    <reaction evidence="1">
        <text>ATP-dependent breakage, passage and rejoining of double-stranded DNA.</text>
        <dbReference type="EC" id="5.6.2.2"/>
    </reaction>
</comment>
<evidence type="ECO:0000259" key="10">
    <source>
        <dbReference type="PROSITE" id="PS52040"/>
    </source>
</evidence>
<evidence type="ECO:0000256" key="1">
    <source>
        <dbReference type="ARBA" id="ARBA00000185"/>
    </source>
</evidence>
<protein>
    <recommendedName>
        <fullName evidence="3">DNA topoisomerase (ATP-hydrolyzing)</fullName>
        <ecNumber evidence="3">5.6.2.2</ecNumber>
    </recommendedName>
</protein>
<evidence type="ECO:0000256" key="3">
    <source>
        <dbReference type="ARBA" id="ARBA00012895"/>
    </source>
</evidence>
<dbReference type="Proteomes" id="UP000230132">
    <property type="component" value="Unassembled WGS sequence"/>
</dbReference>
<evidence type="ECO:0000256" key="4">
    <source>
        <dbReference type="ARBA" id="ARBA00023029"/>
    </source>
</evidence>
<evidence type="ECO:0000256" key="2">
    <source>
        <dbReference type="ARBA" id="ARBA00008263"/>
    </source>
</evidence>
<dbReference type="InterPro" id="IPR013758">
    <property type="entry name" value="Topo_IIA_A/C_ab"/>
</dbReference>
<dbReference type="CDD" id="cd00187">
    <property type="entry name" value="TOP4c"/>
    <property type="match status" value="1"/>
</dbReference>
<reference evidence="12" key="1">
    <citation type="submission" date="2017-09" db="EMBL/GenBank/DDBJ databases">
        <title>Depth-based differentiation of microbial function through sediment-hosted aquifers and enrichment of novel symbionts in the deep terrestrial subsurface.</title>
        <authorList>
            <person name="Probst A.J."/>
            <person name="Ladd B."/>
            <person name="Jarett J.K."/>
            <person name="Geller-Mcgrath D.E."/>
            <person name="Sieber C.M.K."/>
            <person name="Emerson J.B."/>
            <person name="Anantharaman K."/>
            <person name="Thomas B.C."/>
            <person name="Malmstrom R."/>
            <person name="Stieglmeier M."/>
            <person name="Klingl A."/>
            <person name="Woyke T."/>
            <person name="Ryan C.M."/>
            <person name="Banfield J.F."/>
        </authorList>
    </citation>
    <scope>NUCLEOTIDE SEQUENCE [LARGE SCALE GENOMIC DNA]</scope>
</reference>
<evidence type="ECO:0000256" key="5">
    <source>
        <dbReference type="ARBA" id="ARBA00023125"/>
    </source>
</evidence>
<dbReference type="GO" id="GO:0005737">
    <property type="term" value="C:cytoplasm"/>
    <property type="evidence" value="ECO:0007669"/>
    <property type="project" value="TreeGrafter"/>
</dbReference>
<evidence type="ECO:0000256" key="9">
    <source>
        <dbReference type="SAM" id="Coils"/>
    </source>
</evidence>
<dbReference type="Gene3D" id="1.10.268.10">
    <property type="entry name" value="Topoisomerase, domain 3"/>
    <property type="match status" value="1"/>
</dbReference>
<dbReference type="SUPFAM" id="SSF56719">
    <property type="entry name" value="Type II DNA topoisomerase"/>
    <property type="match status" value="1"/>
</dbReference>
<dbReference type="GO" id="GO:0009330">
    <property type="term" value="C:DNA topoisomerase type II (double strand cut, ATP-hydrolyzing) complex"/>
    <property type="evidence" value="ECO:0007669"/>
    <property type="project" value="TreeGrafter"/>
</dbReference>